<dbReference type="Gene3D" id="3.30.70.270">
    <property type="match status" value="1"/>
</dbReference>
<dbReference type="SMART" id="SM00267">
    <property type="entry name" value="GGDEF"/>
    <property type="match status" value="1"/>
</dbReference>
<name>A0ABZ0S162_9BACI</name>
<dbReference type="Gene3D" id="3.30.450.20">
    <property type="entry name" value="PAS domain"/>
    <property type="match status" value="1"/>
</dbReference>
<dbReference type="GO" id="GO:0052621">
    <property type="term" value="F:diguanylate cyclase activity"/>
    <property type="evidence" value="ECO:0007669"/>
    <property type="project" value="UniProtKB-EC"/>
</dbReference>
<dbReference type="EMBL" id="CP137624">
    <property type="protein sequence ID" value="WPK13316.1"/>
    <property type="molecule type" value="Genomic_DNA"/>
</dbReference>
<organism evidence="3 4">
    <name type="scientific">Lysinibacillus louembei</name>
    <dbReference type="NCBI Taxonomy" id="1470088"/>
    <lineage>
        <taxon>Bacteria</taxon>
        <taxon>Bacillati</taxon>
        <taxon>Bacillota</taxon>
        <taxon>Bacilli</taxon>
        <taxon>Bacillales</taxon>
        <taxon>Bacillaceae</taxon>
        <taxon>Lysinibacillus</taxon>
    </lineage>
</organism>
<proteinExistence type="predicted"/>
<gene>
    <name evidence="3" type="ORF">R6U77_06475</name>
</gene>
<keyword evidence="3" id="KW-0548">Nucleotidyltransferase</keyword>
<dbReference type="NCBIfam" id="TIGR00254">
    <property type="entry name" value="GGDEF"/>
    <property type="match status" value="1"/>
</dbReference>
<protein>
    <submittedName>
        <fullName evidence="3">Sensor domain-containing diguanylate cyclase</fullName>
        <ecNumber evidence="3">2.7.7.65</ecNumber>
    </submittedName>
</protein>
<dbReference type="Pfam" id="PF00989">
    <property type="entry name" value="PAS"/>
    <property type="match status" value="1"/>
</dbReference>
<dbReference type="PANTHER" id="PTHR46663">
    <property type="entry name" value="DIGUANYLATE CYCLASE DGCT-RELATED"/>
    <property type="match status" value="1"/>
</dbReference>
<accession>A0ABZ0S162</accession>
<dbReference type="PROSITE" id="PS50887">
    <property type="entry name" value="GGDEF"/>
    <property type="match status" value="1"/>
</dbReference>
<dbReference type="InterPro" id="IPR029787">
    <property type="entry name" value="Nucleotide_cyclase"/>
</dbReference>
<sequence length="304" mass="35534">MNNLYLTIINQLDNGIILLDEHLNIQLWNDWLKKFTGQDEGDVKGQQVTQVIPRLNKEIYIQMFEKALWNKQKNFCSAAMHEYFIDCERKSECTKKMRQNMLIRHIELDNKIYIMLEIHDVTNHYERIRKLNKSLQNSIGFTKSLKRFAFYDSLTNLPNRKFIIDRIESLTEQEDAVFTLFFLDLNGFKSVNDSMGHTQGDQLLQMIAERCHQLTDEQSVFARLGGDEFVLLVENISSVEQHNEQIAKIHELLVEPFIIEDKAVSISTSIGYACFPQDGVTVKQLINIADRQMYLHKQKVNNKA</sequence>
<evidence type="ECO:0000259" key="2">
    <source>
        <dbReference type="PROSITE" id="PS50887"/>
    </source>
</evidence>
<reference evidence="3 4" key="1">
    <citation type="submission" date="2023-09" db="EMBL/GenBank/DDBJ databases">
        <authorList>
            <person name="Page C.A."/>
            <person name="Perez-Diaz I.M."/>
        </authorList>
    </citation>
    <scope>NUCLEOTIDE SEQUENCE [LARGE SCALE GENOMIC DNA]</scope>
    <source>
        <strain evidence="3 4">Ll15</strain>
    </source>
</reference>
<dbReference type="CDD" id="cd01949">
    <property type="entry name" value="GGDEF"/>
    <property type="match status" value="1"/>
</dbReference>
<feature type="domain" description="PAS" evidence="1">
    <location>
        <begin position="1"/>
        <end position="71"/>
    </location>
</feature>
<dbReference type="InterPro" id="IPR052163">
    <property type="entry name" value="DGC-Regulatory_Protein"/>
</dbReference>
<dbReference type="InterPro" id="IPR035965">
    <property type="entry name" value="PAS-like_dom_sf"/>
</dbReference>
<dbReference type="InterPro" id="IPR043128">
    <property type="entry name" value="Rev_trsase/Diguanyl_cyclase"/>
</dbReference>
<dbReference type="CDD" id="cd00130">
    <property type="entry name" value="PAS"/>
    <property type="match status" value="1"/>
</dbReference>
<evidence type="ECO:0000259" key="1">
    <source>
        <dbReference type="PROSITE" id="PS50112"/>
    </source>
</evidence>
<dbReference type="SMART" id="SM00091">
    <property type="entry name" value="PAS"/>
    <property type="match status" value="1"/>
</dbReference>
<evidence type="ECO:0000313" key="3">
    <source>
        <dbReference type="EMBL" id="WPK13316.1"/>
    </source>
</evidence>
<dbReference type="Proteomes" id="UP001322664">
    <property type="component" value="Chromosome"/>
</dbReference>
<keyword evidence="4" id="KW-1185">Reference proteome</keyword>
<dbReference type="PANTHER" id="PTHR46663:SF2">
    <property type="entry name" value="GGDEF DOMAIN-CONTAINING PROTEIN"/>
    <property type="match status" value="1"/>
</dbReference>
<dbReference type="InterPro" id="IPR000160">
    <property type="entry name" value="GGDEF_dom"/>
</dbReference>
<dbReference type="SUPFAM" id="SSF55785">
    <property type="entry name" value="PYP-like sensor domain (PAS domain)"/>
    <property type="match status" value="1"/>
</dbReference>
<dbReference type="SUPFAM" id="SSF55073">
    <property type="entry name" value="Nucleotide cyclase"/>
    <property type="match status" value="1"/>
</dbReference>
<evidence type="ECO:0000313" key="4">
    <source>
        <dbReference type="Proteomes" id="UP001322664"/>
    </source>
</evidence>
<dbReference type="NCBIfam" id="TIGR00229">
    <property type="entry name" value="sensory_box"/>
    <property type="match status" value="1"/>
</dbReference>
<dbReference type="InterPro" id="IPR013767">
    <property type="entry name" value="PAS_fold"/>
</dbReference>
<dbReference type="PROSITE" id="PS50112">
    <property type="entry name" value="PAS"/>
    <property type="match status" value="1"/>
</dbReference>
<dbReference type="Pfam" id="PF00990">
    <property type="entry name" value="GGDEF"/>
    <property type="match status" value="1"/>
</dbReference>
<dbReference type="InterPro" id="IPR000014">
    <property type="entry name" value="PAS"/>
</dbReference>
<keyword evidence="3" id="KW-0808">Transferase</keyword>
<dbReference type="RefSeq" id="WP_319837850.1">
    <property type="nucleotide sequence ID" value="NZ_CP137624.1"/>
</dbReference>
<dbReference type="EC" id="2.7.7.65" evidence="3"/>
<feature type="domain" description="GGDEF" evidence="2">
    <location>
        <begin position="176"/>
        <end position="304"/>
    </location>
</feature>